<dbReference type="InterPro" id="IPR040256">
    <property type="entry name" value="At4g02000-like"/>
</dbReference>
<evidence type="ECO:0008006" key="4">
    <source>
        <dbReference type="Google" id="ProtNLM"/>
    </source>
</evidence>
<evidence type="ECO:0000313" key="3">
    <source>
        <dbReference type="Proteomes" id="UP000824120"/>
    </source>
</evidence>
<keyword evidence="3" id="KW-1185">Reference proteome</keyword>
<feature type="compositionally biased region" description="Basic residues" evidence="1">
    <location>
        <begin position="201"/>
        <end position="212"/>
    </location>
</feature>
<dbReference type="EMBL" id="JACXVP010000001">
    <property type="protein sequence ID" value="KAG5629510.1"/>
    <property type="molecule type" value="Genomic_DNA"/>
</dbReference>
<proteinExistence type="predicted"/>
<accession>A0A9J6AYB6</accession>
<sequence>MVSYSYLMRTLIYDSWFKTTEETTKALAWISFPNLLPTYFAKECLFSLAFVVGKPVQLDLAIINRTRPSCARVKVLVDLKGEFPKSVIMDIVNEATGKIKKEVVIINMITSPKESTSSADNSPNNSKDEVQSGDFFNQLQEEVDYGITDPNKIAMGVVETEEFDELWDIPLEAHISPKLLKSARKGKNHENGENTQPTRIQPKRNKAYPKFQ</sequence>
<dbReference type="OrthoDB" id="1302764at2759"/>
<dbReference type="AlphaFoldDB" id="A0A9J6AYB6"/>
<evidence type="ECO:0000313" key="2">
    <source>
        <dbReference type="EMBL" id="KAG5629510.1"/>
    </source>
</evidence>
<comment type="caution">
    <text evidence="2">The sequence shown here is derived from an EMBL/GenBank/DDBJ whole genome shotgun (WGS) entry which is preliminary data.</text>
</comment>
<reference evidence="2 3" key="1">
    <citation type="submission" date="2020-09" db="EMBL/GenBank/DDBJ databases">
        <title>De no assembly of potato wild relative species, Solanum commersonii.</title>
        <authorList>
            <person name="Cho K."/>
        </authorList>
    </citation>
    <scope>NUCLEOTIDE SEQUENCE [LARGE SCALE GENOMIC DNA]</scope>
    <source>
        <strain evidence="2">LZ3.2</strain>
        <tissue evidence="2">Leaf</tissue>
    </source>
</reference>
<feature type="region of interest" description="Disordered" evidence="1">
    <location>
        <begin position="180"/>
        <end position="212"/>
    </location>
</feature>
<evidence type="ECO:0000256" key="1">
    <source>
        <dbReference type="SAM" id="MobiDB-lite"/>
    </source>
</evidence>
<protein>
    <recommendedName>
        <fullName evidence="4">DUF4283 domain-containing protein</fullName>
    </recommendedName>
</protein>
<organism evidence="2 3">
    <name type="scientific">Solanum commersonii</name>
    <name type="common">Commerson's wild potato</name>
    <name type="synonym">Commerson's nightshade</name>
    <dbReference type="NCBI Taxonomy" id="4109"/>
    <lineage>
        <taxon>Eukaryota</taxon>
        <taxon>Viridiplantae</taxon>
        <taxon>Streptophyta</taxon>
        <taxon>Embryophyta</taxon>
        <taxon>Tracheophyta</taxon>
        <taxon>Spermatophyta</taxon>
        <taxon>Magnoliopsida</taxon>
        <taxon>eudicotyledons</taxon>
        <taxon>Gunneridae</taxon>
        <taxon>Pentapetalae</taxon>
        <taxon>asterids</taxon>
        <taxon>lamiids</taxon>
        <taxon>Solanales</taxon>
        <taxon>Solanaceae</taxon>
        <taxon>Solanoideae</taxon>
        <taxon>Solaneae</taxon>
        <taxon>Solanum</taxon>
    </lineage>
</organism>
<dbReference type="Proteomes" id="UP000824120">
    <property type="component" value="Chromosome 1"/>
</dbReference>
<name>A0A9J6AYB6_SOLCO</name>
<dbReference type="PANTHER" id="PTHR31286">
    <property type="entry name" value="GLYCINE-RICH CELL WALL STRUCTURAL PROTEIN 1.8-LIKE"/>
    <property type="match status" value="1"/>
</dbReference>
<dbReference type="PANTHER" id="PTHR31286:SF79">
    <property type="entry name" value="N-6 ADENINE-SPECIFIC DNA METHYLASE"/>
    <property type="match status" value="1"/>
</dbReference>
<gene>
    <name evidence="2" type="ORF">H5410_001227</name>
</gene>